<comment type="similarity">
    <text evidence="1">Belongs to the UPF0161 family.</text>
</comment>
<comment type="function">
    <text evidence="1">Could be involved in insertion of integral membrane proteins into the membrane.</text>
</comment>
<feature type="region of interest" description="Disordered" evidence="2">
    <location>
        <begin position="78"/>
        <end position="129"/>
    </location>
</feature>
<comment type="caution">
    <text evidence="3">The sequence shown here is derived from an EMBL/GenBank/DDBJ whole genome shotgun (WGS) entry which is preliminary data.</text>
</comment>
<dbReference type="Pfam" id="PF01809">
    <property type="entry name" value="YidD"/>
    <property type="match status" value="1"/>
</dbReference>
<evidence type="ECO:0000313" key="4">
    <source>
        <dbReference type="Proteomes" id="UP001596266"/>
    </source>
</evidence>
<evidence type="ECO:0000256" key="1">
    <source>
        <dbReference type="HAMAP-Rule" id="MF_00386"/>
    </source>
</evidence>
<keyword evidence="1" id="KW-0472">Membrane</keyword>
<dbReference type="InterPro" id="IPR002696">
    <property type="entry name" value="Membr_insert_effic_factor_YidD"/>
</dbReference>
<keyword evidence="4" id="KW-1185">Reference proteome</keyword>
<dbReference type="HAMAP" id="MF_00386">
    <property type="entry name" value="UPF0161_YidD"/>
    <property type="match status" value="1"/>
</dbReference>
<reference evidence="4" key="1">
    <citation type="journal article" date="2019" name="Int. J. Syst. Evol. Microbiol.">
        <title>The Global Catalogue of Microorganisms (GCM) 10K type strain sequencing project: providing services to taxonomists for standard genome sequencing and annotation.</title>
        <authorList>
            <consortium name="The Broad Institute Genomics Platform"/>
            <consortium name="The Broad Institute Genome Sequencing Center for Infectious Disease"/>
            <person name="Wu L."/>
            <person name="Ma J."/>
        </authorList>
    </citation>
    <scope>NUCLEOTIDE SEQUENCE [LARGE SCALE GENOMIC DNA]</scope>
    <source>
        <strain evidence="4">CGMCC 1.15277</strain>
    </source>
</reference>
<dbReference type="NCBIfam" id="TIGR00278">
    <property type="entry name" value="membrane protein insertion efficiency factor YidD"/>
    <property type="match status" value="1"/>
</dbReference>
<gene>
    <name evidence="3" type="primary">yidD</name>
    <name evidence="3" type="ORF">ACFP57_13315</name>
</gene>
<comment type="subcellular location">
    <subcellularLocation>
        <location evidence="1">Cell membrane</location>
        <topology evidence="1">Peripheral membrane protein</topology>
        <orientation evidence="1">Cytoplasmic side</orientation>
    </subcellularLocation>
</comment>
<dbReference type="Proteomes" id="UP001596266">
    <property type="component" value="Unassembled WGS sequence"/>
</dbReference>
<dbReference type="SMART" id="SM01234">
    <property type="entry name" value="Haemolytic"/>
    <property type="match status" value="1"/>
</dbReference>
<proteinExistence type="inferred from homology"/>
<sequence length="129" mass="14097">MKYLLIGFVRLWRALISPLYGDVCKYHPSCSAYGLRALQEHGAIKGSWLTITRILRCNPWSLGGYDPVPGTQEALAWQAEQAQGSQAEQAQGSQAEQAQYSQAEQARTQNSSANPAGTPDTHEVDPCTC</sequence>
<dbReference type="RefSeq" id="WP_343886769.1">
    <property type="nucleotide sequence ID" value="NZ_BAAAKI010000024.1"/>
</dbReference>
<accession>A0ABW1X3R5</accession>
<evidence type="ECO:0000256" key="2">
    <source>
        <dbReference type="SAM" id="MobiDB-lite"/>
    </source>
</evidence>
<evidence type="ECO:0000313" key="3">
    <source>
        <dbReference type="EMBL" id="MFC6397955.1"/>
    </source>
</evidence>
<feature type="compositionally biased region" description="Low complexity" evidence="2">
    <location>
        <begin position="78"/>
        <end position="106"/>
    </location>
</feature>
<dbReference type="PANTHER" id="PTHR33383:SF1">
    <property type="entry name" value="MEMBRANE PROTEIN INSERTION EFFICIENCY FACTOR-RELATED"/>
    <property type="match status" value="1"/>
</dbReference>
<organism evidence="3 4">
    <name type="scientific">Luteococcus sanguinis</name>
    <dbReference type="NCBI Taxonomy" id="174038"/>
    <lineage>
        <taxon>Bacteria</taxon>
        <taxon>Bacillati</taxon>
        <taxon>Actinomycetota</taxon>
        <taxon>Actinomycetes</taxon>
        <taxon>Propionibacteriales</taxon>
        <taxon>Propionibacteriaceae</taxon>
        <taxon>Luteococcus</taxon>
    </lineage>
</organism>
<keyword evidence="1" id="KW-1003">Cell membrane</keyword>
<dbReference type="EMBL" id="JBHSUA010000025">
    <property type="protein sequence ID" value="MFC6397955.1"/>
    <property type="molecule type" value="Genomic_DNA"/>
</dbReference>
<name>A0ABW1X3R5_9ACTN</name>
<feature type="compositionally biased region" description="Basic and acidic residues" evidence="2">
    <location>
        <begin position="120"/>
        <end position="129"/>
    </location>
</feature>
<protein>
    <recommendedName>
        <fullName evidence="1">Putative membrane protein insertion efficiency factor</fullName>
    </recommendedName>
</protein>
<dbReference type="PANTHER" id="PTHR33383">
    <property type="entry name" value="MEMBRANE PROTEIN INSERTION EFFICIENCY FACTOR-RELATED"/>
    <property type="match status" value="1"/>
</dbReference>